<feature type="region of interest" description="Disordered" evidence="1">
    <location>
        <begin position="1"/>
        <end position="36"/>
    </location>
</feature>
<keyword evidence="3" id="KW-1185">Reference proteome</keyword>
<reference evidence="2 3" key="1">
    <citation type="submission" date="2024-08" db="EMBL/GenBank/DDBJ databases">
        <title>Insights into the chromosomal genome structure of Flemingia macrophylla.</title>
        <authorList>
            <person name="Ding Y."/>
            <person name="Zhao Y."/>
            <person name="Bi W."/>
            <person name="Wu M."/>
            <person name="Zhao G."/>
            <person name="Gong Y."/>
            <person name="Li W."/>
            <person name="Zhang P."/>
        </authorList>
    </citation>
    <scope>NUCLEOTIDE SEQUENCE [LARGE SCALE GENOMIC DNA]</scope>
    <source>
        <strain evidence="2">DYQJB</strain>
        <tissue evidence="2">Leaf</tissue>
    </source>
</reference>
<evidence type="ECO:0000313" key="3">
    <source>
        <dbReference type="Proteomes" id="UP001603857"/>
    </source>
</evidence>
<evidence type="ECO:0000256" key="1">
    <source>
        <dbReference type="SAM" id="MobiDB-lite"/>
    </source>
</evidence>
<name>A0ABD1M4S3_9FABA</name>
<organism evidence="2 3">
    <name type="scientific">Flemingia macrophylla</name>
    <dbReference type="NCBI Taxonomy" id="520843"/>
    <lineage>
        <taxon>Eukaryota</taxon>
        <taxon>Viridiplantae</taxon>
        <taxon>Streptophyta</taxon>
        <taxon>Embryophyta</taxon>
        <taxon>Tracheophyta</taxon>
        <taxon>Spermatophyta</taxon>
        <taxon>Magnoliopsida</taxon>
        <taxon>eudicotyledons</taxon>
        <taxon>Gunneridae</taxon>
        <taxon>Pentapetalae</taxon>
        <taxon>rosids</taxon>
        <taxon>fabids</taxon>
        <taxon>Fabales</taxon>
        <taxon>Fabaceae</taxon>
        <taxon>Papilionoideae</taxon>
        <taxon>50 kb inversion clade</taxon>
        <taxon>NPAAA clade</taxon>
        <taxon>indigoferoid/millettioid clade</taxon>
        <taxon>Phaseoleae</taxon>
        <taxon>Flemingia</taxon>
    </lineage>
</organism>
<gene>
    <name evidence="2" type="ORF">Fmac_018337</name>
</gene>
<dbReference type="EMBL" id="JBGMDY010000006">
    <property type="protein sequence ID" value="KAL2330756.1"/>
    <property type="molecule type" value="Genomic_DNA"/>
</dbReference>
<sequence>MSVRELARGRDTARKSFSSREKQRRKKKMGRQNAIEARPFRSSVTQWWSLVMEKVGEWWRRLHDGRLVLVVTRDDGEG</sequence>
<dbReference type="Proteomes" id="UP001603857">
    <property type="component" value="Unassembled WGS sequence"/>
</dbReference>
<proteinExistence type="predicted"/>
<evidence type="ECO:0000313" key="2">
    <source>
        <dbReference type="EMBL" id="KAL2330756.1"/>
    </source>
</evidence>
<accession>A0ABD1M4S3</accession>
<dbReference type="AlphaFoldDB" id="A0ABD1M4S3"/>
<comment type="caution">
    <text evidence="2">The sequence shown here is derived from an EMBL/GenBank/DDBJ whole genome shotgun (WGS) entry which is preliminary data.</text>
</comment>
<protein>
    <submittedName>
        <fullName evidence="2">Uncharacterized protein</fullName>
    </submittedName>
</protein>
<feature type="compositionally biased region" description="Basic and acidic residues" evidence="1">
    <location>
        <begin position="1"/>
        <end position="21"/>
    </location>
</feature>